<keyword evidence="3" id="KW-1185">Reference proteome</keyword>
<gene>
    <name evidence="2" type="ORF">GCM10023082_33010</name>
</gene>
<feature type="region of interest" description="Disordered" evidence="1">
    <location>
        <begin position="1"/>
        <end position="54"/>
    </location>
</feature>
<feature type="compositionally biased region" description="Basic and acidic residues" evidence="1">
    <location>
        <begin position="84"/>
        <end position="102"/>
    </location>
</feature>
<dbReference type="Proteomes" id="UP001499884">
    <property type="component" value="Unassembled WGS sequence"/>
</dbReference>
<evidence type="ECO:0000313" key="3">
    <source>
        <dbReference type="Proteomes" id="UP001499884"/>
    </source>
</evidence>
<feature type="region of interest" description="Disordered" evidence="1">
    <location>
        <begin position="84"/>
        <end position="116"/>
    </location>
</feature>
<proteinExistence type="predicted"/>
<feature type="compositionally biased region" description="Low complexity" evidence="1">
    <location>
        <begin position="7"/>
        <end position="18"/>
    </location>
</feature>
<comment type="caution">
    <text evidence="2">The sequence shown here is derived from an EMBL/GenBank/DDBJ whole genome shotgun (WGS) entry which is preliminary data.</text>
</comment>
<sequence length="116" mass="11865">MDEVRPGAGASGQSWSASRDPQHPPGGAEAPPRPLGKGVDGRTGGRAPHCRSVTPGDGWFTFPIILTGFLTGFPCIDGIAQDAAKETRNGHERPTAADERRGAAGPIPGLLTVAGT</sequence>
<dbReference type="EMBL" id="BAABEP010000020">
    <property type="protein sequence ID" value="GAA3732977.1"/>
    <property type="molecule type" value="Genomic_DNA"/>
</dbReference>
<name>A0ABP7FAE5_9ACTN</name>
<accession>A0ABP7FAE5</accession>
<evidence type="ECO:0000313" key="2">
    <source>
        <dbReference type="EMBL" id="GAA3732977.1"/>
    </source>
</evidence>
<reference evidence="3" key="1">
    <citation type="journal article" date="2019" name="Int. J. Syst. Evol. Microbiol.">
        <title>The Global Catalogue of Microorganisms (GCM) 10K type strain sequencing project: providing services to taxonomists for standard genome sequencing and annotation.</title>
        <authorList>
            <consortium name="The Broad Institute Genomics Platform"/>
            <consortium name="The Broad Institute Genome Sequencing Center for Infectious Disease"/>
            <person name="Wu L."/>
            <person name="Ma J."/>
        </authorList>
    </citation>
    <scope>NUCLEOTIDE SEQUENCE [LARGE SCALE GENOMIC DNA]</scope>
    <source>
        <strain evidence="3">JCM 30846</strain>
    </source>
</reference>
<organism evidence="2 3">
    <name type="scientific">Streptomyces tremellae</name>
    <dbReference type="NCBI Taxonomy" id="1124239"/>
    <lineage>
        <taxon>Bacteria</taxon>
        <taxon>Bacillati</taxon>
        <taxon>Actinomycetota</taxon>
        <taxon>Actinomycetes</taxon>
        <taxon>Kitasatosporales</taxon>
        <taxon>Streptomycetaceae</taxon>
        <taxon>Streptomyces</taxon>
    </lineage>
</organism>
<protein>
    <submittedName>
        <fullName evidence="2">Uncharacterized protein</fullName>
    </submittedName>
</protein>
<evidence type="ECO:0000256" key="1">
    <source>
        <dbReference type="SAM" id="MobiDB-lite"/>
    </source>
</evidence>